<evidence type="ECO:0000313" key="2">
    <source>
        <dbReference type="Proteomes" id="UP001603978"/>
    </source>
</evidence>
<dbReference type="EMBL" id="JBICRM010000011">
    <property type="protein sequence ID" value="MFG1705575.1"/>
    <property type="molecule type" value="Genomic_DNA"/>
</dbReference>
<comment type="caution">
    <text evidence="1">The sequence shown here is derived from an EMBL/GenBank/DDBJ whole genome shotgun (WGS) entry which is preliminary data.</text>
</comment>
<sequence length="71" mass="8139">MVSVWVGLIVWCDQGLYWWRAGWNPDRKRVIYAWHPSAEPARAAHRVALRYAELRTSHPLSTLIAGAQPCP</sequence>
<dbReference type="Proteomes" id="UP001603978">
    <property type="component" value="Unassembled WGS sequence"/>
</dbReference>
<protein>
    <submittedName>
        <fullName evidence="1">Uncharacterized protein</fullName>
    </submittedName>
</protein>
<proteinExistence type="predicted"/>
<keyword evidence="2" id="KW-1185">Reference proteome</keyword>
<evidence type="ECO:0000313" key="1">
    <source>
        <dbReference type="EMBL" id="MFG1705575.1"/>
    </source>
</evidence>
<reference evidence="1 2" key="1">
    <citation type="submission" date="2024-10" db="EMBL/GenBank/DDBJ databases">
        <authorList>
            <person name="Topkara A.R."/>
            <person name="Saygin H."/>
        </authorList>
    </citation>
    <scope>NUCLEOTIDE SEQUENCE [LARGE SCALE GENOMIC DNA]</scope>
    <source>
        <strain evidence="1 2">M3C6</strain>
    </source>
</reference>
<name>A0ABW7ADY0_9ACTN</name>
<organism evidence="1 2">
    <name type="scientific">Nonomuraea marmarensis</name>
    <dbReference type="NCBI Taxonomy" id="3351344"/>
    <lineage>
        <taxon>Bacteria</taxon>
        <taxon>Bacillati</taxon>
        <taxon>Actinomycetota</taxon>
        <taxon>Actinomycetes</taxon>
        <taxon>Streptosporangiales</taxon>
        <taxon>Streptosporangiaceae</taxon>
        <taxon>Nonomuraea</taxon>
    </lineage>
</organism>
<accession>A0ABW7ADY0</accession>
<dbReference type="RefSeq" id="WP_393167669.1">
    <property type="nucleotide sequence ID" value="NZ_JBICRM010000011.1"/>
</dbReference>
<gene>
    <name evidence="1" type="ORF">ACFLIM_20500</name>
</gene>